<reference evidence="11 12" key="1">
    <citation type="submission" date="2018-02" db="EMBL/GenBank/DDBJ databases">
        <title>Draft genome of wild Prunus yedoensis var. nudiflora.</title>
        <authorList>
            <person name="Baek S."/>
            <person name="Kim J.-H."/>
            <person name="Choi K."/>
            <person name="Kim G.-B."/>
            <person name="Cho A."/>
            <person name="Jang H."/>
            <person name="Shin C.-H."/>
            <person name="Yu H.-J."/>
            <person name="Mun J.-H."/>
        </authorList>
    </citation>
    <scope>NUCLEOTIDE SEQUENCE [LARGE SCALE GENOMIC DNA]</scope>
    <source>
        <strain evidence="12">cv. Jeju island</strain>
        <tissue evidence="11">Leaf</tissue>
    </source>
</reference>
<keyword evidence="5 8" id="KW-0694">RNA-binding</keyword>
<keyword evidence="2 8" id="KW-0696">RNA-directed RNA polymerase</keyword>
<dbReference type="InterPro" id="IPR058752">
    <property type="entry name" value="RDRP_C_head"/>
</dbReference>
<dbReference type="OrthoDB" id="6513042at2759"/>
<gene>
    <name evidence="11" type="ORF">Pyn_40550</name>
</gene>
<evidence type="ECO:0000256" key="3">
    <source>
        <dbReference type="ARBA" id="ARBA00022679"/>
    </source>
</evidence>
<dbReference type="Pfam" id="PF26253">
    <property type="entry name" value="RdRP_head"/>
    <property type="match status" value="1"/>
</dbReference>
<evidence type="ECO:0000256" key="8">
    <source>
        <dbReference type="RuleBase" id="RU363098"/>
    </source>
</evidence>
<evidence type="ECO:0000313" key="11">
    <source>
        <dbReference type="EMBL" id="PQQ18830.1"/>
    </source>
</evidence>
<dbReference type="GO" id="GO:0031380">
    <property type="term" value="C:nuclear RNA-directed RNA polymerase complex"/>
    <property type="evidence" value="ECO:0007669"/>
    <property type="project" value="TreeGrafter"/>
</dbReference>
<dbReference type="GO" id="GO:0003968">
    <property type="term" value="F:RNA-directed RNA polymerase activity"/>
    <property type="evidence" value="ECO:0007669"/>
    <property type="project" value="UniProtKB-KW"/>
</dbReference>
<evidence type="ECO:0000313" key="12">
    <source>
        <dbReference type="Proteomes" id="UP000250321"/>
    </source>
</evidence>
<feature type="domain" description="RDRP core" evidence="9">
    <location>
        <begin position="8"/>
        <end position="202"/>
    </location>
</feature>
<evidence type="ECO:0000256" key="4">
    <source>
        <dbReference type="ARBA" id="ARBA00022695"/>
    </source>
</evidence>
<sequence length="385" mass="44056">MVRHIGSESNQKFIVEGKVVVAKNPCLHPGDVRVLKAVDVPELYHMVDCVVFPQKGPRPHPNECSGSDLDGDIYFVCWDDELIPSRQIQPMDYTPAPTIELDHDVTIEEVEEYFVNYMVNDSLGIIANAHTAFADREPSKAMSKPCIELAKLFSIAVDFPKTGVPAIIPQHLRVKEFPDFMEKPDKPTYKSCNVIGELFREVKDVEPHDGSIRSFSREVARQSYDPDMEVDGFDDYIEDAFYYKSNYDSMLGNLLDYYGIKTEAEILSGSVMKMSKSFTKKRDVDPINMAVRSLRKEARTWFNEKATGLDSGADDVYAKASAWYHVTYHPKYFGCYNEGLNRDHFISFPWCVYDKLVHIKKEKSSSRALNLSSLERRFWNGLHLN</sequence>
<comment type="function">
    <text evidence="8">Probably involved in the RNA silencing pathway and required for the generation of small interfering RNAs (siRNAs).</text>
</comment>
<dbReference type="EMBL" id="PJQY01000094">
    <property type="protein sequence ID" value="PQQ18830.1"/>
    <property type="molecule type" value="Genomic_DNA"/>
</dbReference>
<keyword evidence="12" id="KW-1185">Reference proteome</keyword>
<evidence type="ECO:0000259" key="10">
    <source>
        <dbReference type="Pfam" id="PF26253"/>
    </source>
</evidence>
<evidence type="ECO:0000256" key="6">
    <source>
        <dbReference type="ARBA" id="ARBA00023158"/>
    </source>
</evidence>
<proteinExistence type="inferred from homology"/>
<evidence type="ECO:0000256" key="7">
    <source>
        <dbReference type="ARBA" id="ARBA00048744"/>
    </source>
</evidence>
<dbReference type="PANTHER" id="PTHR23079">
    <property type="entry name" value="RNA-DEPENDENT RNA POLYMERASE"/>
    <property type="match status" value="1"/>
</dbReference>
<dbReference type="Pfam" id="PF05183">
    <property type="entry name" value="RdRP"/>
    <property type="match status" value="1"/>
</dbReference>
<evidence type="ECO:0000256" key="2">
    <source>
        <dbReference type="ARBA" id="ARBA00022484"/>
    </source>
</evidence>
<dbReference type="STRING" id="2094558.A0A314ZJN1"/>
<dbReference type="AlphaFoldDB" id="A0A314ZJN1"/>
<dbReference type="PANTHER" id="PTHR23079:SF1">
    <property type="entry name" value="RNA-DEPENDENT RNA POLYMERASE 1"/>
    <property type="match status" value="1"/>
</dbReference>
<keyword evidence="4 8" id="KW-0548">Nucleotidyltransferase</keyword>
<dbReference type="InterPro" id="IPR057596">
    <property type="entry name" value="RDRP_core"/>
</dbReference>
<evidence type="ECO:0000259" key="9">
    <source>
        <dbReference type="Pfam" id="PF05183"/>
    </source>
</evidence>
<comment type="caution">
    <text evidence="11">The sequence shown here is derived from an EMBL/GenBank/DDBJ whole genome shotgun (WGS) entry which is preliminary data.</text>
</comment>
<dbReference type="InterPro" id="IPR007855">
    <property type="entry name" value="RDRP"/>
</dbReference>
<comment type="similarity">
    <text evidence="1 8">Belongs to the RdRP family.</text>
</comment>
<comment type="catalytic activity">
    <reaction evidence="7 8">
        <text>RNA(n) + a ribonucleoside 5'-triphosphate = RNA(n+1) + diphosphate</text>
        <dbReference type="Rhea" id="RHEA:21248"/>
        <dbReference type="Rhea" id="RHEA-COMP:14527"/>
        <dbReference type="Rhea" id="RHEA-COMP:17342"/>
        <dbReference type="ChEBI" id="CHEBI:33019"/>
        <dbReference type="ChEBI" id="CHEBI:61557"/>
        <dbReference type="ChEBI" id="CHEBI:140395"/>
        <dbReference type="EC" id="2.7.7.48"/>
    </reaction>
</comment>
<organism evidence="11 12">
    <name type="scientific">Prunus yedoensis var. nudiflora</name>
    <dbReference type="NCBI Taxonomy" id="2094558"/>
    <lineage>
        <taxon>Eukaryota</taxon>
        <taxon>Viridiplantae</taxon>
        <taxon>Streptophyta</taxon>
        <taxon>Embryophyta</taxon>
        <taxon>Tracheophyta</taxon>
        <taxon>Spermatophyta</taxon>
        <taxon>Magnoliopsida</taxon>
        <taxon>eudicotyledons</taxon>
        <taxon>Gunneridae</taxon>
        <taxon>Pentapetalae</taxon>
        <taxon>rosids</taxon>
        <taxon>fabids</taxon>
        <taxon>Rosales</taxon>
        <taxon>Rosaceae</taxon>
        <taxon>Amygdaloideae</taxon>
        <taxon>Amygdaleae</taxon>
        <taxon>Prunus</taxon>
    </lineage>
</organism>
<dbReference type="GO" id="GO:0003723">
    <property type="term" value="F:RNA binding"/>
    <property type="evidence" value="ECO:0007669"/>
    <property type="project" value="UniProtKB-KW"/>
</dbReference>
<name>A0A314ZJN1_PRUYE</name>
<dbReference type="GO" id="GO:0030422">
    <property type="term" value="P:siRNA processing"/>
    <property type="evidence" value="ECO:0007669"/>
    <property type="project" value="TreeGrafter"/>
</dbReference>
<dbReference type="EC" id="2.7.7.48" evidence="8"/>
<keyword evidence="3 8" id="KW-0808">Transferase</keyword>
<dbReference type="Proteomes" id="UP000250321">
    <property type="component" value="Unassembled WGS sequence"/>
</dbReference>
<evidence type="ECO:0000256" key="5">
    <source>
        <dbReference type="ARBA" id="ARBA00022884"/>
    </source>
</evidence>
<accession>A0A314ZJN1</accession>
<keyword evidence="6 8" id="KW-0943">RNA-mediated gene silencing</keyword>
<evidence type="ECO:0000256" key="1">
    <source>
        <dbReference type="ARBA" id="ARBA00005762"/>
    </source>
</evidence>
<protein>
    <recommendedName>
        <fullName evidence="8">RNA-dependent RNA polymerase</fullName>
        <ecNumber evidence="8">2.7.7.48</ecNumber>
    </recommendedName>
</protein>
<feature type="domain" description="RDRP C-terminal head" evidence="10">
    <location>
        <begin position="223"/>
        <end position="365"/>
    </location>
</feature>